<dbReference type="InterPro" id="IPR029016">
    <property type="entry name" value="GAF-like_dom_sf"/>
</dbReference>
<dbReference type="PANTHER" id="PTHR43304">
    <property type="entry name" value="PHYTOCHROME-LIKE PROTEIN CPH1"/>
    <property type="match status" value="1"/>
</dbReference>
<dbReference type="Pfam" id="PF13426">
    <property type="entry name" value="PAS_9"/>
    <property type="match status" value="2"/>
</dbReference>
<dbReference type="SUPFAM" id="SSF55781">
    <property type="entry name" value="GAF domain-like"/>
    <property type="match status" value="1"/>
</dbReference>
<dbReference type="InterPro" id="IPR005467">
    <property type="entry name" value="His_kinase_dom"/>
</dbReference>
<keyword evidence="6" id="KW-0175">Coiled coil</keyword>
<sequence length="1632" mass="187985">MRGVQDYSTLFYFNPLPNWVYDRETFEILDVNQSALDHYGYSKDEFLSMTIRDLRPKEEVSKLHAAHVDMDSKQGNIYFGTFTHQKKNRKLIRVDVNGHKVEFMNRKCLMVTCQDVTAKEKQLLELKESEQKLKTASSIAKLGYWRQDMDSNVLSWSDEVYRIWERNRSEFNVTFENFFKTIHPADREFFNREQKALILGEKDLNFCHRILLPDGTVKWVHELGRIKRDAEGKLLFFEGMVQDVTAQKKEEQQLKLLESVITHTNDAILITEAEPLDNPGPRIVYVNEAFTRMTGYAAEEVIGKSPRILQGPKSDRKELARLGRALRNRESCEITTVNYKKSREEFWINLSVSPVADEKGSFTHWISIERDVTTVKNEQIQQELLAKISTVFNEGMDLNSSLQDICQLIANHGEFSFCEIWLPDIHKKTLKLYSCCTLDSVGKEFHAHAERTTKMVIGEGLPGRVFLENKPVIWEDIGQNEFFLRKQAAKVSGLKAVLGMPLFHQENCVGILVVGSRKDGGKLNRHRSVLTKLESFIGSEINRKRLEGELSHLFETLPDIICLCDFNGTCLKMNMAGCELLGYEEDEIVGNAITNFIHPDDKVVLANEIQKLSEGEPVLRFENRLLTKSGKVLWLSWHSNSNVVEGVIYSSGKNITEEKKLQELIGNASQLARIGGWEVDLIQDKVVWSDVVHQIHETDPNSYVPVLDRVIDYYREDFRDNVAFMVQQSINVGEPLDFEAALITAKGNERWVRVIGQVEMVGDKCIRLFGSFQDITNINATEHRLQSITNDLPGVIFQYYFYPDGTDKLVSVSEGSRKIWGLSPQECESNHQLVWDQIRKGGDFQEVMQGIQNSLETHSHWHDQWRSVLPDGGVRWHEGFGTPYRLPDDTILFNSMIFDITAKVKAASLYQEASQLAKIGSWELDLTNQEQGDAMYWSPMVKRILEVEEDYNPSLTGGYEFYSESSKIKIKAAVDKLIQQGVEFDEELLLIAKSGKEKWVRCIGKSERVDGVCTKIFGSFQDIHSMKSTELQLSEILGSISDAFYAVDKDWNFTYFNKEAENLLNRNCEELLGTSIWEAFPSAIGTDLERIYRRVAAQGKAESFEYFYPGDGCWYELNTYPSNGGISSYFRNIDEKRSTAEDLIKAYEEKNRILESIGDAFFALDRQWKVTYWNKEAENVLGKSREEMLGKNLWQKYADAVDTDFYRQYHKAMASGENVSFEEFYPTVNKWFEVAAYPSSEGLSVYFKDITLRKVTDLQIVRANERFEKVTQVTADAIWDWDIENDSYYRGMGFEKFFGYEVQRNFTSADFWQDSFHPDDLPAVIRSLQTSLEDSEHSYWEMEYRVIHSSGEEKIVIDKGMIIRNDAGEAIRMVGAITDISDRKKHEGEIQELNQILQKNIKELKITNEQLEQFAFIASHDLQEPLRMISSFLNQLERKYGDRLDAKAHQYIHFATDGAKRMKQIILDLLEFSRAGQFSDSPELVDLNKLIAEYRVLRRKLFLEKKATLRVDYLPSIWCFKAPLIQTLHCLLDNAIKYSKDGVLPKIELSVVENDHDWELRIADNGIGINPLFFEKIFIIFQRLHNRDSFEGTGIGLSIAKKHVESWGGKIWLESVPGKGSIFYFTINKDSG</sequence>
<dbReference type="Gene3D" id="3.30.565.10">
    <property type="entry name" value="Histidine kinase-like ATPase, C-terminal domain"/>
    <property type="match status" value="1"/>
</dbReference>
<evidence type="ECO:0000256" key="3">
    <source>
        <dbReference type="ARBA" id="ARBA00022553"/>
    </source>
</evidence>
<dbReference type="Gene3D" id="3.30.450.40">
    <property type="match status" value="1"/>
</dbReference>
<evidence type="ECO:0000259" key="7">
    <source>
        <dbReference type="PROSITE" id="PS50109"/>
    </source>
</evidence>
<dbReference type="InterPro" id="IPR003018">
    <property type="entry name" value="GAF"/>
</dbReference>
<feature type="domain" description="PAC" evidence="9">
    <location>
        <begin position="1340"/>
        <end position="1392"/>
    </location>
</feature>
<evidence type="ECO:0000256" key="5">
    <source>
        <dbReference type="ARBA" id="ARBA00022777"/>
    </source>
</evidence>
<keyword evidence="4" id="KW-0808">Transferase</keyword>
<reference evidence="11" key="1">
    <citation type="journal article" date="2019" name="Int. J. Syst. Evol. Microbiol.">
        <title>The Global Catalogue of Microorganisms (GCM) 10K type strain sequencing project: providing services to taxonomists for standard genome sequencing and annotation.</title>
        <authorList>
            <consortium name="The Broad Institute Genomics Platform"/>
            <consortium name="The Broad Institute Genome Sequencing Center for Infectious Disease"/>
            <person name="Wu L."/>
            <person name="Ma J."/>
        </authorList>
    </citation>
    <scope>NUCLEOTIDE SEQUENCE [LARGE SCALE GENOMIC DNA]</scope>
    <source>
        <strain evidence="11">CECT 7706</strain>
    </source>
</reference>
<dbReference type="Pfam" id="PF00989">
    <property type="entry name" value="PAS"/>
    <property type="match status" value="2"/>
</dbReference>
<comment type="caution">
    <text evidence="10">The sequence shown here is derived from an EMBL/GenBank/DDBJ whole genome shotgun (WGS) entry which is preliminary data.</text>
</comment>
<evidence type="ECO:0000313" key="10">
    <source>
        <dbReference type="EMBL" id="MDN3688918.1"/>
    </source>
</evidence>
<feature type="domain" description="PAS" evidence="8">
    <location>
        <begin position="253"/>
        <end position="329"/>
    </location>
</feature>
<name>A0ABT8CBF1_9BACT</name>
<dbReference type="InterPro" id="IPR004358">
    <property type="entry name" value="Sig_transdc_His_kin-like_C"/>
</dbReference>
<feature type="domain" description="PAC" evidence="9">
    <location>
        <begin position="204"/>
        <end position="256"/>
    </location>
</feature>
<evidence type="ECO:0000256" key="1">
    <source>
        <dbReference type="ARBA" id="ARBA00000085"/>
    </source>
</evidence>
<organism evidence="10 11">
    <name type="scientific">Cyclobacterium jeungdonense</name>
    <dbReference type="NCBI Taxonomy" id="708087"/>
    <lineage>
        <taxon>Bacteria</taxon>
        <taxon>Pseudomonadati</taxon>
        <taxon>Bacteroidota</taxon>
        <taxon>Cytophagia</taxon>
        <taxon>Cytophagales</taxon>
        <taxon>Cyclobacteriaceae</taxon>
        <taxon>Cyclobacterium</taxon>
    </lineage>
</organism>
<dbReference type="InterPro" id="IPR036890">
    <property type="entry name" value="HATPase_C_sf"/>
</dbReference>
<feature type="domain" description="PAS" evidence="8">
    <location>
        <begin position="1263"/>
        <end position="1335"/>
    </location>
</feature>
<dbReference type="SUPFAM" id="SSF55785">
    <property type="entry name" value="PYP-like sensor domain (PAS domain)"/>
    <property type="match status" value="10"/>
</dbReference>
<dbReference type="Proteomes" id="UP001236663">
    <property type="component" value="Unassembled WGS sequence"/>
</dbReference>
<dbReference type="SMART" id="SM00091">
    <property type="entry name" value="PAS"/>
    <property type="match status" value="9"/>
</dbReference>
<dbReference type="PROSITE" id="PS50109">
    <property type="entry name" value="HIS_KIN"/>
    <property type="match status" value="1"/>
</dbReference>
<feature type="domain" description="Histidine kinase" evidence="7">
    <location>
        <begin position="1417"/>
        <end position="1631"/>
    </location>
</feature>
<keyword evidence="3" id="KW-0597">Phosphoprotein</keyword>
<dbReference type="CDD" id="cd00082">
    <property type="entry name" value="HisKA"/>
    <property type="match status" value="1"/>
</dbReference>
<feature type="domain" description="PAC" evidence="9">
    <location>
        <begin position="736"/>
        <end position="787"/>
    </location>
</feature>
<dbReference type="InterPro" id="IPR000700">
    <property type="entry name" value="PAS-assoc_C"/>
</dbReference>
<dbReference type="SMART" id="SM00086">
    <property type="entry name" value="PAC"/>
    <property type="match status" value="7"/>
</dbReference>
<evidence type="ECO:0000313" key="11">
    <source>
        <dbReference type="Proteomes" id="UP001236663"/>
    </source>
</evidence>
<evidence type="ECO:0000256" key="2">
    <source>
        <dbReference type="ARBA" id="ARBA00012438"/>
    </source>
</evidence>
<dbReference type="Pfam" id="PF02518">
    <property type="entry name" value="HATPase_c"/>
    <property type="match status" value="1"/>
</dbReference>
<dbReference type="SUPFAM" id="SSF47384">
    <property type="entry name" value="Homodimeric domain of signal transducing histidine kinase"/>
    <property type="match status" value="1"/>
</dbReference>
<dbReference type="Pfam" id="PF00512">
    <property type="entry name" value="HisKA"/>
    <property type="match status" value="1"/>
</dbReference>
<dbReference type="Gene3D" id="2.10.70.100">
    <property type="match status" value="1"/>
</dbReference>
<dbReference type="NCBIfam" id="TIGR00229">
    <property type="entry name" value="sensory_box"/>
    <property type="match status" value="8"/>
</dbReference>
<dbReference type="InterPro" id="IPR035965">
    <property type="entry name" value="PAS-like_dom_sf"/>
</dbReference>
<dbReference type="PROSITE" id="PS50112">
    <property type="entry name" value="PAS"/>
    <property type="match status" value="5"/>
</dbReference>
<dbReference type="InterPro" id="IPR052162">
    <property type="entry name" value="Sensor_kinase/Photoreceptor"/>
</dbReference>
<dbReference type="InterPro" id="IPR013767">
    <property type="entry name" value="PAS_fold"/>
</dbReference>
<accession>A0ABT8CBF1</accession>
<dbReference type="InterPro" id="IPR013655">
    <property type="entry name" value="PAS_fold_3"/>
</dbReference>
<dbReference type="PROSITE" id="PS50113">
    <property type="entry name" value="PAC"/>
    <property type="match status" value="4"/>
</dbReference>
<comment type="catalytic activity">
    <reaction evidence="1">
        <text>ATP + protein L-histidine = ADP + protein N-phospho-L-histidine.</text>
        <dbReference type="EC" id="2.7.13.3"/>
    </reaction>
</comment>
<dbReference type="EC" id="2.7.13.3" evidence="2"/>
<keyword evidence="11" id="KW-1185">Reference proteome</keyword>
<evidence type="ECO:0000259" key="8">
    <source>
        <dbReference type="PROSITE" id="PS50112"/>
    </source>
</evidence>
<dbReference type="SMART" id="SM00388">
    <property type="entry name" value="HisKA"/>
    <property type="match status" value="1"/>
</dbReference>
<dbReference type="InterPro" id="IPR003661">
    <property type="entry name" value="HisK_dim/P_dom"/>
</dbReference>
<evidence type="ECO:0000256" key="4">
    <source>
        <dbReference type="ARBA" id="ARBA00022679"/>
    </source>
</evidence>
<dbReference type="InterPro" id="IPR001610">
    <property type="entry name" value="PAC"/>
</dbReference>
<dbReference type="RefSeq" id="WP_163387413.1">
    <property type="nucleotide sequence ID" value="NZ_JAUFQS010000014.1"/>
</dbReference>
<dbReference type="CDD" id="cd00130">
    <property type="entry name" value="PAS"/>
    <property type="match status" value="8"/>
</dbReference>
<gene>
    <name evidence="10" type="ORF">QWZ15_13845</name>
</gene>
<evidence type="ECO:0000256" key="6">
    <source>
        <dbReference type="SAM" id="Coils"/>
    </source>
</evidence>
<dbReference type="InterPro" id="IPR003594">
    <property type="entry name" value="HATPase_dom"/>
</dbReference>
<dbReference type="SMART" id="SM00387">
    <property type="entry name" value="HATPase_c"/>
    <property type="match status" value="1"/>
</dbReference>
<feature type="domain" description="PAS" evidence="8">
    <location>
        <begin position="1146"/>
        <end position="1217"/>
    </location>
</feature>
<evidence type="ECO:0000259" key="9">
    <source>
        <dbReference type="PROSITE" id="PS50113"/>
    </source>
</evidence>
<keyword evidence="5" id="KW-0418">Kinase</keyword>
<feature type="domain" description="PAC" evidence="9">
    <location>
        <begin position="330"/>
        <end position="384"/>
    </location>
</feature>
<dbReference type="PANTHER" id="PTHR43304:SF1">
    <property type="entry name" value="PAC DOMAIN-CONTAINING PROTEIN"/>
    <property type="match status" value="1"/>
</dbReference>
<proteinExistence type="predicted"/>
<dbReference type="Pfam" id="PF13185">
    <property type="entry name" value="GAF_2"/>
    <property type="match status" value="1"/>
</dbReference>
<protein>
    <recommendedName>
        <fullName evidence="2">histidine kinase</fullName>
        <ecNumber evidence="2">2.7.13.3</ecNumber>
    </recommendedName>
</protein>
<dbReference type="PRINTS" id="PR00344">
    <property type="entry name" value="BCTRLSENSOR"/>
</dbReference>
<dbReference type="Gene3D" id="3.30.450.20">
    <property type="entry name" value="PAS domain"/>
    <property type="match status" value="10"/>
</dbReference>
<feature type="domain" description="PAS" evidence="8">
    <location>
        <begin position="1029"/>
        <end position="1099"/>
    </location>
</feature>
<dbReference type="SUPFAM" id="SSF55874">
    <property type="entry name" value="ATPase domain of HSP90 chaperone/DNA topoisomerase II/histidine kinase"/>
    <property type="match status" value="1"/>
</dbReference>
<feature type="coiled-coil region" evidence="6">
    <location>
        <begin position="1130"/>
        <end position="1157"/>
    </location>
</feature>
<dbReference type="InterPro" id="IPR000014">
    <property type="entry name" value="PAS"/>
</dbReference>
<dbReference type="InterPro" id="IPR013656">
    <property type="entry name" value="PAS_4"/>
</dbReference>
<feature type="coiled-coil region" evidence="6">
    <location>
        <begin position="1383"/>
        <end position="1414"/>
    </location>
</feature>
<feature type="domain" description="PAS" evidence="8">
    <location>
        <begin position="546"/>
        <end position="616"/>
    </location>
</feature>
<dbReference type="Pfam" id="PF08447">
    <property type="entry name" value="PAS_3"/>
    <property type="match status" value="3"/>
</dbReference>
<dbReference type="Pfam" id="PF08448">
    <property type="entry name" value="PAS_4"/>
    <property type="match status" value="1"/>
</dbReference>
<dbReference type="Gene3D" id="1.10.287.130">
    <property type="match status" value="1"/>
</dbReference>
<dbReference type="EMBL" id="JAUFQS010000014">
    <property type="protein sequence ID" value="MDN3688918.1"/>
    <property type="molecule type" value="Genomic_DNA"/>
</dbReference>
<dbReference type="InterPro" id="IPR036097">
    <property type="entry name" value="HisK_dim/P_sf"/>
</dbReference>